<keyword evidence="1" id="KW-0732">Signal</keyword>
<protein>
    <submittedName>
        <fullName evidence="2">Uncharacterized protein</fullName>
    </submittedName>
</protein>
<comment type="caution">
    <text evidence="2">The sequence shown here is derived from an EMBL/GenBank/DDBJ whole genome shotgun (WGS) entry which is preliminary data.</text>
</comment>
<evidence type="ECO:0000313" key="2">
    <source>
        <dbReference type="EMBL" id="EYC14683.1"/>
    </source>
</evidence>
<gene>
    <name evidence="2" type="primary">Acey_s0039.g102</name>
    <name evidence="2" type="ORF">Y032_0039g102</name>
</gene>
<accession>A0A016UJF6</accession>
<evidence type="ECO:0000313" key="3">
    <source>
        <dbReference type="Proteomes" id="UP000024635"/>
    </source>
</evidence>
<sequence>MWLWWAAVFSLLAIGSGKVEDSSVISDDDVREFNEDSNVEFERQKKITNEKARGLMLTPSNSAAIRLGV</sequence>
<dbReference type="AlphaFoldDB" id="A0A016UJF6"/>
<dbReference type="Proteomes" id="UP000024635">
    <property type="component" value="Unassembled WGS sequence"/>
</dbReference>
<feature type="signal peptide" evidence="1">
    <location>
        <begin position="1"/>
        <end position="17"/>
    </location>
</feature>
<organism evidence="2 3">
    <name type="scientific">Ancylostoma ceylanicum</name>
    <dbReference type="NCBI Taxonomy" id="53326"/>
    <lineage>
        <taxon>Eukaryota</taxon>
        <taxon>Metazoa</taxon>
        <taxon>Ecdysozoa</taxon>
        <taxon>Nematoda</taxon>
        <taxon>Chromadorea</taxon>
        <taxon>Rhabditida</taxon>
        <taxon>Rhabditina</taxon>
        <taxon>Rhabditomorpha</taxon>
        <taxon>Strongyloidea</taxon>
        <taxon>Ancylostomatidae</taxon>
        <taxon>Ancylostomatinae</taxon>
        <taxon>Ancylostoma</taxon>
    </lineage>
</organism>
<dbReference type="EMBL" id="JARK01001375">
    <property type="protein sequence ID" value="EYC14683.1"/>
    <property type="molecule type" value="Genomic_DNA"/>
</dbReference>
<proteinExistence type="predicted"/>
<dbReference type="OrthoDB" id="5877987at2759"/>
<keyword evidence="3" id="KW-1185">Reference proteome</keyword>
<reference evidence="3" key="1">
    <citation type="journal article" date="2015" name="Nat. Genet.">
        <title>The genome and transcriptome of the zoonotic hookworm Ancylostoma ceylanicum identify infection-specific gene families.</title>
        <authorList>
            <person name="Schwarz E.M."/>
            <person name="Hu Y."/>
            <person name="Antoshechkin I."/>
            <person name="Miller M.M."/>
            <person name="Sternberg P.W."/>
            <person name="Aroian R.V."/>
        </authorList>
    </citation>
    <scope>NUCLEOTIDE SEQUENCE</scope>
    <source>
        <strain evidence="3">HY135</strain>
    </source>
</reference>
<name>A0A016UJF6_9BILA</name>
<feature type="chain" id="PRO_5001489382" evidence="1">
    <location>
        <begin position="18"/>
        <end position="69"/>
    </location>
</feature>
<evidence type="ECO:0000256" key="1">
    <source>
        <dbReference type="SAM" id="SignalP"/>
    </source>
</evidence>